<gene>
    <name evidence="2" type="ORF">AA0114_g6392</name>
</gene>
<accession>A0A4Q4MFD9</accession>
<dbReference type="EMBL" id="PDXA01000019">
    <property type="protein sequence ID" value="RYN49891.1"/>
    <property type="molecule type" value="Genomic_DNA"/>
</dbReference>
<protein>
    <submittedName>
        <fullName evidence="2">Uncharacterized protein</fullName>
    </submittedName>
</protein>
<feature type="signal peptide" evidence="1">
    <location>
        <begin position="1"/>
        <end position="25"/>
    </location>
</feature>
<dbReference type="Proteomes" id="UP000292402">
    <property type="component" value="Unassembled WGS sequence"/>
</dbReference>
<dbReference type="AlphaFoldDB" id="A0A4Q4MFD9"/>
<keyword evidence="1" id="KW-0732">Signal</keyword>
<evidence type="ECO:0000313" key="2">
    <source>
        <dbReference type="EMBL" id="RYN49891.1"/>
    </source>
</evidence>
<evidence type="ECO:0000256" key="1">
    <source>
        <dbReference type="SAM" id="SignalP"/>
    </source>
</evidence>
<reference evidence="3" key="1">
    <citation type="journal article" date="2019" name="bioRxiv">
        <title>Genomics, evolutionary history and diagnostics of the Alternaria alternata species group including apple and Asian pear pathotypes.</title>
        <authorList>
            <person name="Armitage A.D."/>
            <person name="Cockerton H.M."/>
            <person name="Sreenivasaprasad S."/>
            <person name="Woodhall J.W."/>
            <person name="Lane C.R."/>
            <person name="Harrison R.J."/>
            <person name="Clarkson J.P."/>
        </authorList>
    </citation>
    <scope>NUCLEOTIDE SEQUENCE [LARGE SCALE GENOMIC DNA]</scope>
    <source>
        <strain evidence="3">FERA 1082</strain>
    </source>
</reference>
<sequence>MLVPRYFLFFAALLTLLVTALPATAEPPFPPCVGGSIYFTAHTIDSLLFQNPDLYHDLYVFKCITTIVLTADSGGEAANHTRLLELERGLENAYKFMSDVSSGDADDNQSVSALTEATTREAPQDFLITCNGTEQSVAVANDTTAQIGEHTVSVSPLLGRSNVQIIYLRLPQSEYFGKGYNAYSEESLAKLYNSEIPQISTTDGKVTYTLQHVKDIIATIIRDRRANDIHMLNYFEALNTDEGDQLDHADRIVSAKLVMNVMEDMGFNGNVKVYASDSLRMLRNNLNTPDYIKKVDAFFEYAKHDPDMCQSLDECGQRRQNLDVSKTKYAEVDHVAEFLKREYYVE</sequence>
<feature type="chain" id="PRO_5020292863" evidence="1">
    <location>
        <begin position="26"/>
        <end position="346"/>
    </location>
</feature>
<comment type="caution">
    <text evidence="2">The sequence shown here is derived from an EMBL/GenBank/DDBJ whole genome shotgun (WGS) entry which is preliminary data.</text>
</comment>
<evidence type="ECO:0000313" key="3">
    <source>
        <dbReference type="Proteomes" id="UP000292402"/>
    </source>
</evidence>
<proteinExistence type="predicted"/>
<organism evidence="2 3">
    <name type="scientific">Alternaria tenuissima</name>
    <dbReference type="NCBI Taxonomy" id="119927"/>
    <lineage>
        <taxon>Eukaryota</taxon>
        <taxon>Fungi</taxon>
        <taxon>Dikarya</taxon>
        <taxon>Ascomycota</taxon>
        <taxon>Pezizomycotina</taxon>
        <taxon>Dothideomycetes</taxon>
        <taxon>Pleosporomycetidae</taxon>
        <taxon>Pleosporales</taxon>
        <taxon>Pleosporineae</taxon>
        <taxon>Pleosporaceae</taxon>
        <taxon>Alternaria</taxon>
        <taxon>Alternaria sect. Alternaria</taxon>
        <taxon>Alternaria alternata complex</taxon>
    </lineage>
</organism>
<name>A0A4Q4MFD9_9PLEO</name>